<dbReference type="PANTHER" id="PTHR34894">
    <property type="entry name" value="SAM-DEPENDENT METHYLTRANSFERASE RSMI, CONSERVED SITE"/>
    <property type="match status" value="1"/>
</dbReference>
<gene>
    <name evidence="3" type="ORF">PSON_ATCC_30995.1.T0080463</name>
</gene>
<proteinExistence type="predicted"/>
<dbReference type="EMBL" id="CAJJDN010000008">
    <property type="protein sequence ID" value="CAD8054770.1"/>
    <property type="molecule type" value="Genomic_DNA"/>
</dbReference>
<feature type="region of interest" description="Disordered" evidence="2">
    <location>
        <begin position="77"/>
        <end position="98"/>
    </location>
</feature>
<dbReference type="AlphaFoldDB" id="A0A8S1KGW6"/>
<accession>A0A8S1KGW6</accession>
<feature type="coiled-coil region" evidence="1">
    <location>
        <begin position="208"/>
        <end position="298"/>
    </location>
</feature>
<sequence>MMDRNGYLNDKSLFGASSSRSIQRQQTYKIGSQTSRSHYNTSLCENERGGQNCKKIMTEFLEQTRNRQSTFQFLDQRNKQSQNQLRNTQNSSGFKIKPSGTTYQRKLATVVPFEKGVTINSDENKRQLIKEAEKQFLASINGLNKQEVLSKMELFITSQLLEDFKELAQLFQIFMREVQLNHMGIYKLQANTFKQSEIYQNTELEGIIKQQKIEIMYLREQIEELKNECSRIKMESSKIMAEQRDQLNNERNLIKQLKQKNFEFENKAKKYRLIDIDNQALQIKLQFYESKIQKLVNSDKKQSKGSESPLGKDKSMTQLNQLIIQQQQVSKKSLSSNNTLNQDSYSLNQIEMNQEKIIEVRSVEIQVEFDLLSNFIKDSVAQTDLCLIEYKYDDISQETINLALEFNNFNQQNDYQINLDEIVQNQTEGTNTPLNYDILSDSSIKSSDFKNIKPQSQQTTRQSIVHRQSLKQSTHRPQEFKQKQIVQFINFQKFRITQLNNQIEELSQQLQENYQSIDGISKLNQKLESENLQLKLNISELKGKMQLVKIDKINSENDIVENNQTKCADTKTVSGSKQKEVQATTVGKEPQLGQRITISYDFQKNQSKFLIEKIKQKKFGQISNVIPIKLILKYITTLYQEKLQSQKENKLLKDQDMASFIYNYYLKQFGYTKVTEQKFLILLISIQKNIAIVRVNVFARFLGLLEDSSNFSLEEQKKYLEALDLINSMTNYGTTIKNNEANSQQLVPYIRALAYLESLYYFKSQDKYIQLRKELDSIVEKDVSQQNRDGVLDFDQMMLKVLRLFRDNVQSIQTFVINAFNASDLDGNGMCNLEEWLTLNKYIENKKYDQVKLQSKFQENADLVCDGEKYLSFDRFSILCLELDIFSDNSQNNFLNVQNNEEVEQKFGLLRENWGFEYQNQLNKINQSRMNEEQKTKWLEILSVLDDHIVSNPEQKKPILIAWQIYLCETELHFNNQNEEIQE</sequence>
<protein>
    <recommendedName>
        <fullName evidence="5">EF-hand domain-containing protein</fullName>
    </recommendedName>
</protein>
<comment type="caution">
    <text evidence="3">The sequence shown here is derived from an EMBL/GenBank/DDBJ whole genome shotgun (WGS) entry which is preliminary data.</text>
</comment>
<evidence type="ECO:0000256" key="2">
    <source>
        <dbReference type="SAM" id="MobiDB-lite"/>
    </source>
</evidence>
<dbReference type="Proteomes" id="UP000692954">
    <property type="component" value="Unassembled WGS sequence"/>
</dbReference>
<evidence type="ECO:0008006" key="5">
    <source>
        <dbReference type="Google" id="ProtNLM"/>
    </source>
</evidence>
<keyword evidence="1" id="KW-0175">Coiled coil</keyword>
<dbReference type="OrthoDB" id="301016at2759"/>
<dbReference type="PROSITE" id="PS00018">
    <property type="entry name" value="EF_HAND_1"/>
    <property type="match status" value="1"/>
</dbReference>
<dbReference type="PANTHER" id="PTHR34894:SF5">
    <property type="entry name" value="EF-HAND DOMAIN-CONTAINING PROTEIN"/>
    <property type="match status" value="1"/>
</dbReference>
<dbReference type="InterPro" id="IPR018247">
    <property type="entry name" value="EF_Hand_1_Ca_BS"/>
</dbReference>
<name>A0A8S1KGW6_9CILI</name>
<evidence type="ECO:0000256" key="1">
    <source>
        <dbReference type="SAM" id="Coils"/>
    </source>
</evidence>
<keyword evidence="4" id="KW-1185">Reference proteome</keyword>
<organism evidence="3 4">
    <name type="scientific">Paramecium sonneborni</name>
    <dbReference type="NCBI Taxonomy" id="65129"/>
    <lineage>
        <taxon>Eukaryota</taxon>
        <taxon>Sar</taxon>
        <taxon>Alveolata</taxon>
        <taxon>Ciliophora</taxon>
        <taxon>Intramacronucleata</taxon>
        <taxon>Oligohymenophorea</taxon>
        <taxon>Peniculida</taxon>
        <taxon>Parameciidae</taxon>
        <taxon>Paramecium</taxon>
    </lineage>
</organism>
<feature type="coiled-coil region" evidence="1">
    <location>
        <begin position="489"/>
        <end position="544"/>
    </location>
</feature>
<evidence type="ECO:0000313" key="3">
    <source>
        <dbReference type="EMBL" id="CAD8054770.1"/>
    </source>
</evidence>
<evidence type="ECO:0000313" key="4">
    <source>
        <dbReference type="Proteomes" id="UP000692954"/>
    </source>
</evidence>
<reference evidence="3" key="1">
    <citation type="submission" date="2021-01" db="EMBL/GenBank/DDBJ databases">
        <authorList>
            <consortium name="Genoscope - CEA"/>
            <person name="William W."/>
        </authorList>
    </citation>
    <scope>NUCLEOTIDE SEQUENCE</scope>
</reference>